<proteinExistence type="predicted"/>
<feature type="region of interest" description="Disordered" evidence="10">
    <location>
        <begin position="710"/>
        <end position="737"/>
    </location>
</feature>
<dbReference type="AlphaFoldDB" id="A0A8J9U8M3"/>
<keyword evidence="4" id="KW-0274">FAD</keyword>
<dbReference type="CDD" id="cd06186">
    <property type="entry name" value="NOX_Duox_like_FAD_NADP"/>
    <property type="match status" value="2"/>
</dbReference>
<accession>A0A8J9U8M3</accession>
<dbReference type="InterPro" id="IPR013112">
    <property type="entry name" value="FAD-bd_8"/>
</dbReference>
<evidence type="ECO:0000256" key="9">
    <source>
        <dbReference type="ARBA" id="ARBA00023136"/>
    </source>
</evidence>
<dbReference type="GO" id="GO:0016175">
    <property type="term" value="F:superoxide-generating NAD(P)H oxidase activity"/>
    <property type="evidence" value="ECO:0007669"/>
    <property type="project" value="TreeGrafter"/>
</dbReference>
<keyword evidence="6" id="KW-0521">NADP</keyword>
<feature type="region of interest" description="Disordered" evidence="10">
    <location>
        <begin position="813"/>
        <end position="832"/>
    </location>
</feature>
<feature type="compositionally biased region" description="Gly residues" evidence="10">
    <location>
        <begin position="822"/>
        <end position="832"/>
    </location>
</feature>
<dbReference type="InterPro" id="IPR017938">
    <property type="entry name" value="Riboflavin_synthase-like_b-brl"/>
</dbReference>
<feature type="non-terminal residue" evidence="14">
    <location>
        <position position="1156"/>
    </location>
</feature>
<dbReference type="InterPro" id="IPR002048">
    <property type="entry name" value="EF_hand_dom"/>
</dbReference>
<dbReference type="InterPro" id="IPR011992">
    <property type="entry name" value="EF-hand-dom_pair"/>
</dbReference>
<keyword evidence="8" id="KW-0560">Oxidoreductase</keyword>
<dbReference type="PANTHER" id="PTHR11972:SF58">
    <property type="entry name" value="NADPH OXIDASE 5"/>
    <property type="match status" value="1"/>
</dbReference>
<dbReference type="FunFam" id="1.10.238.10:FF:000258">
    <property type="entry name" value="NADPH oxidase, isoform B"/>
    <property type="match status" value="1"/>
</dbReference>
<dbReference type="EMBL" id="OV170230">
    <property type="protein sequence ID" value="CAH0715144.1"/>
    <property type="molecule type" value="Genomic_DNA"/>
</dbReference>
<dbReference type="SUPFAM" id="SSF47473">
    <property type="entry name" value="EF-hand"/>
    <property type="match status" value="2"/>
</dbReference>
<evidence type="ECO:0000256" key="11">
    <source>
        <dbReference type="SAM" id="Phobius"/>
    </source>
</evidence>
<dbReference type="PROSITE" id="PS00018">
    <property type="entry name" value="EF_HAND_1"/>
    <property type="match status" value="3"/>
</dbReference>
<sequence>MASEKQNGATTDIVKINIDSSLSGKNDTEMADNQINISKEKPQNGNFTDLLQVSNDKDQLGVPRHGHRMSFMEEESVKDKIRLSLLKQCSAILKQGDQRYSKETLHRAFQDEDLLERIFRLFDVERQDHLVQEDWFEFLKERLREEKQLDFVEQVESVAYVLCGDGDITLDTFQSILKNKVVINKLLKVVDTDGDGHVTADEVMEFISAVSSCRPYVGIDKLSVARLEQLFRETAGDEKEITREQFQKIVVSKNPFFTERVFQIFDEDNSGTISHHEFIEAVHRFGHQTPEDKIRFLFKVYDLDGDGLIQQRELQHVLRACMLENGMQFSDAQLAELAAAMLEDAGALTYEALRDQLARHEGLLENLSISIDRWLVPPTPEPEPTSLYQRLRKMKPYQLSLSYFRNNYVYVSYLMVFFAINVGLFAARVVEYWLSNVFVIFARACGQCLNFTCTWLLVLMLRRSMTALRALPVGALLPLDHHVYLHKLTGVLVLAYSAVHAVMHICNFTLVVVYDPELNPRNLTAGEWLCTVRPGVLGLCAGCANPTGLALAAALLGLALSSRPALRHGGCFEIFYFAHLLYIPFYILLILHAPNFWKWFLVPGVIYIIEKTMKLAWMRSGRGKTYAVSGALLPSRVTHVVLRRPPHFDFRAGDYVFVNVPAVALYEWHPFTISSAPEHHDYLWLHIRGVGEWTNRLYAYFEEQQRRAQAADRHEKESRRGSALSCRSRRKSSSSKKRSVDFSPFAYANDAFTIEEETKNEEPAASPPPLLSRPSFLSPLRLLEKSRSMPDVRSSKKRIHALHEYHRSESTFTLPEGRRDGSGGGVSGGAGGVPGKTGCVRGGGGAALSLAHSFRYMRTKPPIIACKPPSEERRRSNESILSIARRRLSKSISPDKDDVNEKPDINIESPSDAPEESDDNYHITRPLEVYLDGPYGAPSSHIFRASHAVLVAAGIGVTPFASLLQTVMLRHRAARRRCLRCAAALPPAASPGMNLKKVDFFWINREQRSFEWFVSLLSQLEMEQAEDEALAAELEEMKGKGEGEGEGQEDKEKAKENSRFLEMHMYITSALQKSDMKAVGLQLALDLLHEKEKRDLITGLKTRTNAGRPNWDKVFQRVRAQRRGAVTVFYCGPPALGRELRRKAARFGFGFRKEVF</sequence>
<evidence type="ECO:0000256" key="3">
    <source>
        <dbReference type="ARBA" id="ARBA00022692"/>
    </source>
</evidence>
<feature type="domain" description="FAD-binding FR-type" evidence="13">
    <location>
        <begin position="615"/>
        <end position="729"/>
    </location>
</feature>
<dbReference type="SMART" id="SM00054">
    <property type="entry name" value="EFh"/>
    <property type="match status" value="4"/>
</dbReference>
<evidence type="ECO:0000313" key="14">
    <source>
        <dbReference type="EMBL" id="CAH0715144.1"/>
    </source>
</evidence>
<dbReference type="PRINTS" id="PR00450">
    <property type="entry name" value="RECOVERIN"/>
</dbReference>
<dbReference type="CDD" id="cd00051">
    <property type="entry name" value="EFh"/>
    <property type="match status" value="1"/>
</dbReference>
<evidence type="ECO:0000256" key="6">
    <source>
        <dbReference type="ARBA" id="ARBA00022857"/>
    </source>
</evidence>
<dbReference type="Pfam" id="PF13833">
    <property type="entry name" value="EF-hand_8"/>
    <property type="match status" value="1"/>
</dbReference>
<comment type="subcellular location">
    <subcellularLocation>
        <location evidence="1">Membrane</location>
        <topology evidence="1">Multi-pass membrane protein</topology>
    </subcellularLocation>
</comment>
<keyword evidence="2" id="KW-0285">Flavoprotein</keyword>
<keyword evidence="15" id="KW-1185">Reference proteome</keyword>
<evidence type="ECO:0000256" key="2">
    <source>
        <dbReference type="ARBA" id="ARBA00022630"/>
    </source>
</evidence>
<keyword evidence="5" id="KW-0106">Calcium</keyword>
<dbReference type="PROSITE" id="PS50222">
    <property type="entry name" value="EF_HAND_2"/>
    <property type="match status" value="3"/>
</dbReference>
<dbReference type="InterPro" id="IPR013121">
    <property type="entry name" value="Fe_red_NAD-bd_6"/>
</dbReference>
<dbReference type="Pfam" id="PF08030">
    <property type="entry name" value="NAD_binding_6"/>
    <property type="match status" value="2"/>
</dbReference>
<dbReference type="PROSITE" id="PS51384">
    <property type="entry name" value="FAD_FR"/>
    <property type="match status" value="1"/>
</dbReference>
<feature type="compositionally biased region" description="Basic residues" evidence="10">
    <location>
        <begin position="727"/>
        <end position="737"/>
    </location>
</feature>
<reference evidence="14" key="1">
    <citation type="submission" date="2021-12" db="EMBL/GenBank/DDBJ databases">
        <authorList>
            <person name="Martin H S."/>
        </authorList>
    </citation>
    <scope>NUCLEOTIDE SEQUENCE</scope>
</reference>
<evidence type="ECO:0000259" key="13">
    <source>
        <dbReference type="PROSITE" id="PS51384"/>
    </source>
</evidence>
<evidence type="ECO:0000256" key="7">
    <source>
        <dbReference type="ARBA" id="ARBA00022989"/>
    </source>
</evidence>
<dbReference type="PANTHER" id="PTHR11972">
    <property type="entry name" value="NADPH OXIDASE"/>
    <property type="match status" value="1"/>
</dbReference>
<dbReference type="FunFam" id="2.40.30.10:FF:000056">
    <property type="entry name" value="NADPH oxidase 5"/>
    <property type="match status" value="1"/>
</dbReference>
<feature type="compositionally biased region" description="Basic and acidic residues" evidence="10">
    <location>
        <begin position="893"/>
        <end position="905"/>
    </location>
</feature>
<evidence type="ECO:0000313" key="15">
    <source>
        <dbReference type="Proteomes" id="UP000838878"/>
    </source>
</evidence>
<dbReference type="GO" id="GO:0006952">
    <property type="term" value="P:defense response"/>
    <property type="evidence" value="ECO:0007669"/>
    <property type="project" value="TreeGrafter"/>
</dbReference>
<evidence type="ECO:0000256" key="5">
    <source>
        <dbReference type="ARBA" id="ARBA00022837"/>
    </source>
</evidence>
<feature type="transmembrane region" description="Helical" evidence="11">
    <location>
        <begin position="572"/>
        <end position="593"/>
    </location>
</feature>
<dbReference type="Gene3D" id="2.40.30.10">
    <property type="entry name" value="Translation factors"/>
    <property type="match status" value="1"/>
</dbReference>
<keyword evidence="3 11" id="KW-0812">Transmembrane</keyword>
<keyword evidence="7 11" id="KW-1133">Transmembrane helix</keyword>
<feature type="domain" description="EF-hand" evidence="12">
    <location>
        <begin position="253"/>
        <end position="288"/>
    </location>
</feature>
<feature type="compositionally biased region" description="Basic and acidic residues" evidence="10">
    <location>
        <begin position="710"/>
        <end position="720"/>
    </location>
</feature>
<dbReference type="InterPro" id="IPR039261">
    <property type="entry name" value="FNR_nucleotide-bd"/>
</dbReference>
<gene>
    <name evidence="14" type="ORF">BINO364_LOCUS2116</name>
</gene>
<dbReference type="InterPro" id="IPR017927">
    <property type="entry name" value="FAD-bd_FR_type"/>
</dbReference>
<dbReference type="SUPFAM" id="SSF52343">
    <property type="entry name" value="Ferredoxin reductase-like, C-terminal NADP-linked domain"/>
    <property type="match status" value="1"/>
</dbReference>
<dbReference type="Gene3D" id="1.10.238.10">
    <property type="entry name" value="EF-hand"/>
    <property type="match status" value="2"/>
</dbReference>
<feature type="transmembrane region" description="Helical" evidence="11">
    <location>
        <begin position="408"/>
        <end position="427"/>
    </location>
</feature>
<dbReference type="InterPro" id="IPR050369">
    <property type="entry name" value="RBOH/FRE"/>
</dbReference>
<dbReference type="Proteomes" id="UP000838878">
    <property type="component" value="Chromosome 10"/>
</dbReference>
<dbReference type="Gene3D" id="3.40.50.80">
    <property type="entry name" value="Nucleotide-binding domain of ferredoxin-NADP reductase (FNR) module"/>
    <property type="match status" value="1"/>
</dbReference>
<dbReference type="GO" id="GO:0043020">
    <property type="term" value="C:NADPH oxidase complex"/>
    <property type="evidence" value="ECO:0007669"/>
    <property type="project" value="TreeGrafter"/>
</dbReference>
<dbReference type="GO" id="GO:0042554">
    <property type="term" value="P:superoxide anion generation"/>
    <property type="evidence" value="ECO:0007669"/>
    <property type="project" value="TreeGrafter"/>
</dbReference>
<protein>
    <recommendedName>
        <fullName evidence="16">NADPH oxidase 5</fullName>
    </recommendedName>
</protein>
<evidence type="ECO:0008006" key="16">
    <source>
        <dbReference type="Google" id="ProtNLM"/>
    </source>
</evidence>
<feature type="region of interest" description="Disordered" evidence="10">
    <location>
        <begin position="885"/>
        <end position="919"/>
    </location>
</feature>
<feature type="transmembrane region" description="Helical" evidence="11">
    <location>
        <begin position="433"/>
        <end position="459"/>
    </location>
</feature>
<evidence type="ECO:0000256" key="1">
    <source>
        <dbReference type="ARBA" id="ARBA00004141"/>
    </source>
</evidence>
<dbReference type="SUPFAM" id="SSF63380">
    <property type="entry name" value="Riboflavin synthase domain-like"/>
    <property type="match status" value="1"/>
</dbReference>
<dbReference type="InterPro" id="IPR018247">
    <property type="entry name" value="EF_Hand_1_Ca_BS"/>
</dbReference>
<name>A0A8J9U8M3_9NEOP</name>
<feature type="domain" description="EF-hand" evidence="12">
    <location>
        <begin position="178"/>
        <end position="213"/>
    </location>
</feature>
<evidence type="ECO:0000256" key="4">
    <source>
        <dbReference type="ARBA" id="ARBA00022827"/>
    </source>
</evidence>
<evidence type="ECO:0000259" key="12">
    <source>
        <dbReference type="PROSITE" id="PS50222"/>
    </source>
</evidence>
<dbReference type="Pfam" id="PF08022">
    <property type="entry name" value="FAD_binding_8"/>
    <property type="match status" value="1"/>
</dbReference>
<organism evidence="14 15">
    <name type="scientific">Brenthis ino</name>
    <name type="common">lesser marbled fritillary</name>
    <dbReference type="NCBI Taxonomy" id="405034"/>
    <lineage>
        <taxon>Eukaryota</taxon>
        <taxon>Metazoa</taxon>
        <taxon>Ecdysozoa</taxon>
        <taxon>Arthropoda</taxon>
        <taxon>Hexapoda</taxon>
        <taxon>Insecta</taxon>
        <taxon>Pterygota</taxon>
        <taxon>Neoptera</taxon>
        <taxon>Endopterygota</taxon>
        <taxon>Lepidoptera</taxon>
        <taxon>Glossata</taxon>
        <taxon>Ditrysia</taxon>
        <taxon>Papilionoidea</taxon>
        <taxon>Nymphalidae</taxon>
        <taxon>Heliconiinae</taxon>
        <taxon>Argynnini</taxon>
        <taxon>Brenthis</taxon>
    </lineage>
</organism>
<dbReference type="Pfam" id="PF01794">
    <property type="entry name" value="Ferric_reduct"/>
    <property type="match status" value="1"/>
</dbReference>
<feature type="transmembrane region" description="Helical" evidence="11">
    <location>
        <begin position="534"/>
        <end position="560"/>
    </location>
</feature>
<dbReference type="GO" id="GO:0005509">
    <property type="term" value="F:calcium ion binding"/>
    <property type="evidence" value="ECO:0007669"/>
    <property type="project" value="InterPro"/>
</dbReference>
<dbReference type="OrthoDB" id="167398at2759"/>
<dbReference type="SFLD" id="SFLDG01169">
    <property type="entry name" value="NADPH_oxidase_subgroup_(NOX)"/>
    <property type="match status" value="1"/>
</dbReference>
<feature type="domain" description="EF-hand" evidence="12">
    <location>
        <begin position="289"/>
        <end position="324"/>
    </location>
</feature>
<dbReference type="Pfam" id="PF13202">
    <property type="entry name" value="EF-hand_5"/>
    <property type="match status" value="2"/>
</dbReference>
<keyword evidence="9 11" id="KW-0472">Membrane</keyword>
<dbReference type="InterPro" id="IPR013130">
    <property type="entry name" value="Fe3_Rdtase_TM_dom"/>
</dbReference>
<evidence type="ECO:0000256" key="10">
    <source>
        <dbReference type="SAM" id="MobiDB-lite"/>
    </source>
</evidence>
<evidence type="ECO:0000256" key="8">
    <source>
        <dbReference type="ARBA" id="ARBA00023002"/>
    </source>
</evidence>
<feature type="transmembrane region" description="Helical" evidence="11">
    <location>
        <begin position="491"/>
        <end position="514"/>
    </location>
</feature>